<comment type="cofactor">
    <cofactor evidence="1">
        <name>Mn(2+)</name>
        <dbReference type="ChEBI" id="CHEBI:29035"/>
    </cofactor>
</comment>
<dbReference type="SUPFAM" id="SSF55811">
    <property type="entry name" value="Nudix"/>
    <property type="match status" value="1"/>
</dbReference>
<dbReference type="Pfam" id="PF00293">
    <property type="entry name" value="NUDIX"/>
    <property type="match status" value="1"/>
</dbReference>
<evidence type="ECO:0000256" key="1">
    <source>
        <dbReference type="ARBA" id="ARBA00001936"/>
    </source>
</evidence>
<organism evidence="8 9">
    <name type="scientific">Aliirhizobium smilacinae</name>
    <dbReference type="NCBI Taxonomy" id="1395944"/>
    <lineage>
        <taxon>Bacteria</taxon>
        <taxon>Pseudomonadati</taxon>
        <taxon>Pseudomonadota</taxon>
        <taxon>Alphaproteobacteria</taxon>
        <taxon>Hyphomicrobiales</taxon>
        <taxon>Rhizobiaceae</taxon>
        <taxon>Aliirhizobium</taxon>
    </lineage>
</organism>
<dbReference type="PROSITE" id="PS51462">
    <property type="entry name" value="NUDIX"/>
    <property type="match status" value="1"/>
</dbReference>
<keyword evidence="6" id="KW-0464">Manganese</keyword>
<evidence type="ECO:0000256" key="5">
    <source>
        <dbReference type="ARBA" id="ARBA00022842"/>
    </source>
</evidence>
<dbReference type="PANTHER" id="PTHR12318:SF0">
    <property type="entry name" value="ACYL-COENZYME A DIPHOSPHATASE NUDT19"/>
    <property type="match status" value="1"/>
</dbReference>
<dbReference type="GO" id="GO:0016818">
    <property type="term" value="F:hydrolase activity, acting on acid anhydrides, in phosphorus-containing anhydrides"/>
    <property type="evidence" value="ECO:0007669"/>
    <property type="project" value="InterPro"/>
</dbReference>
<keyword evidence="5" id="KW-0460">Magnesium</keyword>
<evidence type="ECO:0000256" key="3">
    <source>
        <dbReference type="ARBA" id="ARBA00022723"/>
    </source>
</evidence>
<dbReference type="OrthoDB" id="9805905at2"/>
<dbReference type="RefSeq" id="WP_139672387.1">
    <property type="nucleotide sequence ID" value="NZ_VDMN01000001.1"/>
</dbReference>
<evidence type="ECO:0000313" key="9">
    <source>
        <dbReference type="Proteomes" id="UP000311605"/>
    </source>
</evidence>
<gene>
    <name evidence="8" type="ORF">FHP24_02500</name>
</gene>
<keyword evidence="9" id="KW-1185">Reference proteome</keyword>
<dbReference type="EMBL" id="VDMN01000001">
    <property type="protein sequence ID" value="TNM65179.1"/>
    <property type="molecule type" value="Genomic_DNA"/>
</dbReference>
<dbReference type="InterPro" id="IPR039121">
    <property type="entry name" value="NUDT19"/>
</dbReference>
<sequence length="228" mass="25425">MIPLVGETQDSGEQGAVAYRVRTQDAASLILIDRSRGNGPYILMGRRASGHVFMPGVYVFPGGRRDPSDHCLPYARDLDPQVLEKLMTGVPRRMGPARARALALAALRELREETGIRPAGANGPDLSMLRYVARAITPPGNVRRYDTRFFLGFCEETVFDMSHFGDTDELEDLQWLDIAAVSSLKLARITQTVLEDVKDLMKRAPSVPFGNPVPFYSMRRGRFVESRL</sequence>
<evidence type="ECO:0000313" key="8">
    <source>
        <dbReference type="EMBL" id="TNM65179.1"/>
    </source>
</evidence>
<dbReference type="Proteomes" id="UP000311605">
    <property type="component" value="Unassembled WGS sequence"/>
</dbReference>
<protein>
    <submittedName>
        <fullName evidence="8">NUDIX domain-containing protein</fullName>
    </submittedName>
</protein>
<evidence type="ECO:0000256" key="4">
    <source>
        <dbReference type="ARBA" id="ARBA00022801"/>
    </source>
</evidence>
<evidence type="ECO:0000256" key="2">
    <source>
        <dbReference type="ARBA" id="ARBA00001946"/>
    </source>
</evidence>
<dbReference type="InterPro" id="IPR000086">
    <property type="entry name" value="NUDIX_hydrolase_dom"/>
</dbReference>
<evidence type="ECO:0000256" key="6">
    <source>
        <dbReference type="ARBA" id="ARBA00023211"/>
    </source>
</evidence>
<evidence type="ECO:0000259" key="7">
    <source>
        <dbReference type="PROSITE" id="PS51462"/>
    </source>
</evidence>
<dbReference type="InterPro" id="IPR015797">
    <property type="entry name" value="NUDIX_hydrolase-like_dom_sf"/>
</dbReference>
<name>A0A5C4XPK8_9HYPH</name>
<comment type="cofactor">
    <cofactor evidence="2">
        <name>Mg(2+)</name>
        <dbReference type="ChEBI" id="CHEBI:18420"/>
    </cofactor>
</comment>
<feature type="domain" description="Nudix hydrolase" evidence="7">
    <location>
        <begin position="22"/>
        <end position="199"/>
    </location>
</feature>
<accession>A0A5C4XPK8</accession>
<comment type="caution">
    <text evidence="8">The sequence shown here is derived from an EMBL/GenBank/DDBJ whole genome shotgun (WGS) entry which is preliminary data.</text>
</comment>
<keyword evidence="3" id="KW-0479">Metal-binding</keyword>
<keyword evidence="4" id="KW-0378">Hydrolase</keyword>
<dbReference type="Gene3D" id="3.90.79.10">
    <property type="entry name" value="Nucleoside Triphosphate Pyrophosphohydrolase"/>
    <property type="match status" value="2"/>
</dbReference>
<dbReference type="PANTHER" id="PTHR12318">
    <property type="entry name" value="TESTOSTERONE-REGULATED PROTEIN RP2"/>
    <property type="match status" value="1"/>
</dbReference>
<proteinExistence type="predicted"/>
<dbReference type="AlphaFoldDB" id="A0A5C4XPK8"/>
<reference evidence="8 9" key="1">
    <citation type="submission" date="2019-06" db="EMBL/GenBank/DDBJ databases">
        <title>The draft genome of Rhizobium smilacinae PTYR-5.</title>
        <authorList>
            <person name="Liu L."/>
            <person name="Li L."/>
            <person name="Zhang X."/>
        </authorList>
    </citation>
    <scope>NUCLEOTIDE SEQUENCE [LARGE SCALE GENOMIC DNA]</scope>
    <source>
        <strain evidence="8 9">PTYR-5</strain>
    </source>
</reference>
<dbReference type="GO" id="GO:0046872">
    <property type="term" value="F:metal ion binding"/>
    <property type="evidence" value="ECO:0007669"/>
    <property type="project" value="UniProtKB-KW"/>
</dbReference>